<dbReference type="NCBIfam" id="NF003814">
    <property type="entry name" value="PRK05406.1-3"/>
    <property type="match status" value="1"/>
</dbReference>
<dbReference type="InterPro" id="IPR011330">
    <property type="entry name" value="Glyco_hydro/deAcase_b/a-brl"/>
</dbReference>
<protein>
    <recommendedName>
        <fullName evidence="2">LamB/YcsF family protein</fullName>
    </recommendedName>
</protein>
<reference evidence="1" key="1">
    <citation type="submission" date="2018-05" db="EMBL/GenBank/DDBJ databases">
        <authorList>
            <person name="Lanie J.A."/>
            <person name="Ng W.-L."/>
            <person name="Kazmierczak K.M."/>
            <person name="Andrzejewski T.M."/>
            <person name="Davidsen T.M."/>
            <person name="Wayne K.J."/>
            <person name="Tettelin H."/>
            <person name="Glass J.I."/>
            <person name="Rusch D."/>
            <person name="Podicherti R."/>
            <person name="Tsui H.-C.T."/>
            <person name="Winkler M.E."/>
        </authorList>
    </citation>
    <scope>NUCLEOTIDE SEQUENCE</scope>
</reference>
<dbReference type="CDD" id="cd10801">
    <property type="entry name" value="LamB_YcsF_like_1"/>
    <property type="match status" value="1"/>
</dbReference>
<feature type="non-terminal residue" evidence="1">
    <location>
        <position position="1"/>
    </location>
</feature>
<dbReference type="Pfam" id="PF03746">
    <property type="entry name" value="LamB_YcsF"/>
    <property type="match status" value="1"/>
</dbReference>
<dbReference type="Gene3D" id="3.20.20.370">
    <property type="entry name" value="Glycoside hydrolase/deacetylase"/>
    <property type="match status" value="1"/>
</dbReference>
<dbReference type="SUPFAM" id="SSF88713">
    <property type="entry name" value="Glycoside hydrolase/deacetylase"/>
    <property type="match status" value="1"/>
</dbReference>
<dbReference type="AlphaFoldDB" id="A0A382A969"/>
<proteinExistence type="predicted"/>
<sequence length="235" mass="25704">VGEFPHLLEDGTYYQLMDYITSINIACGGHAGDYNFMKTMIRMGIEKNVNIGAHPGFPDKENFGRKIMAMNPYDITDTIMKQIENLFEIAAAEKTELQHVKPHGALYNQAAKSSTISNAIGLAVKQIDPQLTIVGLSDSLMIDIWKGMGLNVVEEAFADRAYEADGSLRNRELENALITNPAKAAKQAMMIIKSGEIISMDGNTISINAQTICIHSDTRNALAIAKAVKIKSAEI</sequence>
<name>A0A382A969_9ZZZZ</name>
<dbReference type="PANTHER" id="PTHR30292">
    <property type="entry name" value="UNCHARACTERIZED PROTEIN YBGL-RELATED"/>
    <property type="match status" value="1"/>
</dbReference>
<dbReference type="InterPro" id="IPR005501">
    <property type="entry name" value="LamB/YcsF/PxpA-like"/>
</dbReference>
<dbReference type="GO" id="GO:0005975">
    <property type="term" value="P:carbohydrate metabolic process"/>
    <property type="evidence" value="ECO:0007669"/>
    <property type="project" value="InterPro"/>
</dbReference>
<dbReference type="NCBIfam" id="NF003816">
    <property type="entry name" value="PRK05406.1-5"/>
    <property type="match status" value="1"/>
</dbReference>
<organism evidence="1">
    <name type="scientific">marine metagenome</name>
    <dbReference type="NCBI Taxonomy" id="408172"/>
    <lineage>
        <taxon>unclassified sequences</taxon>
        <taxon>metagenomes</taxon>
        <taxon>ecological metagenomes</taxon>
    </lineage>
</organism>
<gene>
    <name evidence="1" type="ORF">METZ01_LOCUS150952</name>
</gene>
<evidence type="ECO:0008006" key="2">
    <source>
        <dbReference type="Google" id="ProtNLM"/>
    </source>
</evidence>
<dbReference type="PANTHER" id="PTHR30292:SF0">
    <property type="entry name" value="5-OXOPROLINASE SUBUNIT A"/>
    <property type="match status" value="1"/>
</dbReference>
<evidence type="ECO:0000313" key="1">
    <source>
        <dbReference type="EMBL" id="SVA98098.1"/>
    </source>
</evidence>
<accession>A0A382A969</accession>
<dbReference type="EMBL" id="UINC01024452">
    <property type="protein sequence ID" value="SVA98098.1"/>
    <property type="molecule type" value="Genomic_DNA"/>
</dbReference>